<evidence type="ECO:0008006" key="3">
    <source>
        <dbReference type="Google" id="ProtNLM"/>
    </source>
</evidence>
<sequence length="192" mass="21367">MTFQPLLPGLLPRPPLCLPPGSHQLWSFPDLSREHRCRHAKALGLAGECLVDSLLLRYGLSVMRLPEFTTVDRLVLHPEQILRLQVKTTTARQNGGWCVNAHHGYGRSPQGLRPYEPDAFDLLALVVLPENAVFFTAERRSRHRVRDTELAMIKADPRLSLEAAFWSLGLSVPSPDAPVLEGTLEADVPSIP</sequence>
<reference evidence="1 2" key="1">
    <citation type="submission" date="2019-01" db="EMBL/GenBank/DDBJ databases">
        <title>Sinorhodobacter populi sp. nov. isolated from the symptomatic bark tissue of Populus euramericana canker.</title>
        <authorList>
            <person name="Xu G."/>
        </authorList>
    </citation>
    <scope>NUCLEOTIDE SEQUENCE [LARGE SCALE GENOMIC DNA]</scope>
    <source>
        <strain evidence="1 2">2D-5</strain>
    </source>
</reference>
<gene>
    <name evidence="1" type="ORF">D2T33_20915</name>
</gene>
<keyword evidence="2" id="KW-1185">Reference proteome</keyword>
<protein>
    <recommendedName>
        <fullName evidence="3">PD(D/E)XK endonuclease domain-containing protein</fullName>
    </recommendedName>
</protein>
<name>A0A443IJC7_9RHOB</name>
<reference evidence="1 2" key="2">
    <citation type="submission" date="2019-01" db="EMBL/GenBank/DDBJ databases">
        <authorList>
            <person name="Li Y."/>
        </authorList>
    </citation>
    <scope>NUCLEOTIDE SEQUENCE [LARGE SCALE GENOMIC DNA]</scope>
    <source>
        <strain evidence="1 2">2D-5</strain>
    </source>
</reference>
<dbReference type="InterPro" id="IPR011856">
    <property type="entry name" value="tRNA_endonuc-like_dom_sf"/>
</dbReference>
<dbReference type="Proteomes" id="UP000285710">
    <property type="component" value="Unassembled WGS sequence"/>
</dbReference>
<organism evidence="1 2">
    <name type="scientific">Paenirhodobacter populi</name>
    <dbReference type="NCBI Taxonomy" id="2306993"/>
    <lineage>
        <taxon>Bacteria</taxon>
        <taxon>Pseudomonadati</taxon>
        <taxon>Pseudomonadota</taxon>
        <taxon>Alphaproteobacteria</taxon>
        <taxon>Rhodobacterales</taxon>
        <taxon>Rhodobacter group</taxon>
        <taxon>Paenirhodobacter</taxon>
    </lineage>
</organism>
<dbReference type="GO" id="GO:0003676">
    <property type="term" value="F:nucleic acid binding"/>
    <property type="evidence" value="ECO:0007669"/>
    <property type="project" value="InterPro"/>
</dbReference>
<evidence type="ECO:0000313" key="1">
    <source>
        <dbReference type="EMBL" id="RWR04620.1"/>
    </source>
</evidence>
<proteinExistence type="predicted"/>
<accession>A0A443IJC7</accession>
<dbReference type="RefSeq" id="WP_128271055.1">
    <property type="nucleotide sequence ID" value="NZ_SAUW01000049.1"/>
</dbReference>
<comment type="caution">
    <text evidence="1">The sequence shown here is derived from an EMBL/GenBank/DDBJ whole genome shotgun (WGS) entry which is preliminary data.</text>
</comment>
<evidence type="ECO:0000313" key="2">
    <source>
        <dbReference type="Proteomes" id="UP000285710"/>
    </source>
</evidence>
<dbReference type="EMBL" id="SAUW01000049">
    <property type="protein sequence ID" value="RWR04620.1"/>
    <property type="molecule type" value="Genomic_DNA"/>
</dbReference>
<dbReference type="AlphaFoldDB" id="A0A443IJC7"/>
<dbReference type="Gene3D" id="3.40.1350.10">
    <property type="match status" value="1"/>
</dbReference>